<proteinExistence type="predicted"/>
<dbReference type="Gene3D" id="3.40.50.620">
    <property type="entry name" value="HUPs"/>
    <property type="match status" value="1"/>
</dbReference>
<evidence type="ECO:0000313" key="2">
    <source>
        <dbReference type="EMBL" id="CAB4134229.1"/>
    </source>
</evidence>
<dbReference type="SUPFAM" id="SSF52402">
    <property type="entry name" value="Adenine nucleotide alpha hydrolases-like"/>
    <property type="match status" value="1"/>
</dbReference>
<dbReference type="InterPro" id="IPR014729">
    <property type="entry name" value="Rossmann-like_a/b/a_fold"/>
</dbReference>
<organism evidence="2">
    <name type="scientific">uncultured Caudovirales phage</name>
    <dbReference type="NCBI Taxonomy" id="2100421"/>
    <lineage>
        <taxon>Viruses</taxon>
        <taxon>Duplodnaviria</taxon>
        <taxon>Heunggongvirae</taxon>
        <taxon>Uroviricota</taxon>
        <taxon>Caudoviricetes</taxon>
        <taxon>Peduoviridae</taxon>
        <taxon>Maltschvirus</taxon>
        <taxon>Maltschvirus maltsch</taxon>
    </lineage>
</organism>
<name>A0A6J5LRE1_9CAUD</name>
<accession>A0A6J5LRE1</accession>
<dbReference type="InterPro" id="IPR002500">
    <property type="entry name" value="PAPS_reduct_dom"/>
</dbReference>
<reference evidence="2" key="1">
    <citation type="submission" date="2020-04" db="EMBL/GenBank/DDBJ databases">
        <authorList>
            <person name="Chiriac C."/>
            <person name="Salcher M."/>
            <person name="Ghai R."/>
            <person name="Kavagutti S V."/>
        </authorList>
    </citation>
    <scope>NUCLEOTIDE SEQUENCE</scope>
</reference>
<dbReference type="EMBL" id="LR796280">
    <property type="protein sequence ID" value="CAB4134229.1"/>
    <property type="molecule type" value="Genomic_DNA"/>
</dbReference>
<feature type="domain" description="Phosphoadenosine phosphosulphate reductase" evidence="1">
    <location>
        <begin position="3"/>
        <end position="59"/>
    </location>
</feature>
<protein>
    <submittedName>
        <fullName evidence="2">Phosphoadenosine phosphosulphate reductase</fullName>
    </submittedName>
</protein>
<evidence type="ECO:0000259" key="1">
    <source>
        <dbReference type="Pfam" id="PF01507"/>
    </source>
</evidence>
<sequence length="301" mass="35261">MKLLISFSGGETSAYMTKWILDNWRERYSEILVVFANTGQENEQTLEFINKCDEHFNFGTVWIEAIQFHNERRAPSFKIVNFNTASRDGAPFEDAIIKYGIPNQKFKDCTRNLKQKPIEAYAKSLGWTLGSYDLAIGIRADEVDRMSMNAHKRRIVYPLIKDNPMTKPKINTWWAAQPFRLQLKGYQGNCKWCWKKSFRKHFTIIEENPEYYDFPRRMEMQYGKIGPEFLKDPSTRERPITADYRRTFFRGNKSVDDLFAEYQIKKDTFTRAHDESAVFDPEFDVGAGCEESCEVFSDGDA</sequence>
<gene>
    <name evidence="2" type="ORF">UFOVP266_34</name>
</gene>
<dbReference type="GO" id="GO:0003824">
    <property type="term" value="F:catalytic activity"/>
    <property type="evidence" value="ECO:0007669"/>
    <property type="project" value="InterPro"/>
</dbReference>
<dbReference type="Pfam" id="PF01507">
    <property type="entry name" value="PAPS_reduct"/>
    <property type="match status" value="1"/>
</dbReference>